<dbReference type="Proteomes" id="UP001062846">
    <property type="component" value="Chromosome 10"/>
</dbReference>
<sequence length="54" mass="6073">MTLAGLFYTPASLFSCARPIVNARAPFYASWHQISLWGTCLPLINLTIFPRTIM</sequence>
<comment type="caution">
    <text evidence="1">The sequence shown here is derived from an EMBL/GenBank/DDBJ whole genome shotgun (WGS) entry which is preliminary data.</text>
</comment>
<evidence type="ECO:0000313" key="2">
    <source>
        <dbReference type="Proteomes" id="UP001062846"/>
    </source>
</evidence>
<accession>A0ACC0M4B2</accession>
<protein>
    <submittedName>
        <fullName evidence="1">Uncharacterized protein</fullName>
    </submittedName>
</protein>
<dbReference type="EMBL" id="CM046397">
    <property type="protein sequence ID" value="KAI8535717.1"/>
    <property type="molecule type" value="Genomic_DNA"/>
</dbReference>
<gene>
    <name evidence="1" type="ORF">RHMOL_Rhmol10G0195200</name>
</gene>
<evidence type="ECO:0000313" key="1">
    <source>
        <dbReference type="EMBL" id="KAI8535717.1"/>
    </source>
</evidence>
<proteinExistence type="predicted"/>
<reference evidence="1" key="1">
    <citation type="submission" date="2022-02" db="EMBL/GenBank/DDBJ databases">
        <title>Plant Genome Project.</title>
        <authorList>
            <person name="Zhang R.-G."/>
        </authorList>
    </citation>
    <scope>NUCLEOTIDE SEQUENCE</scope>
    <source>
        <strain evidence="1">AT1</strain>
    </source>
</reference>
<keyword evidence="2" id="KW-1185">Reference proteome</keyword>
<name>A0ACC0M4B2_RHOML</name>
<organism evidence="1 2">
    <name type="scientific">Rhododendron molle</name>
    <name type="common">Chinese azalea</name>
    <name type="synonym">Azalea mollis</name>
    <dbReference type="NCBI Taxonomy" id="49168"/>
    <lineage>
        <taxon>Eukaryota</taxon>
        <taxon>Viridiplantae</taxon>
        <taxon>Streptophyta</taxon>
        <taxon>Embryophyta</taxon>
        <taxon>Tracheophyta</taxon>
        <taxon>Spermatophyta</taxon>
        <taxon>Magnoliopsida</taxon>
        <taxon>eudicotyledons</taxon>
        <taxon>Gunneridae</taxon>
        <taxon>Pentapetalae</taxon>
        <taxon>asterids</taxon>
        <taxon>Ericales</taxon>
        <taxon>Ericaceae</taxon>
        <taxon>Ericoideae</taxon>
        <taxon>Rhodoreae</taxon>
        <taxon>Rhododendron</taxon>
    </lineage>
</organism>